<reference evidence="1 2" key="1">
    <citation type="submission" date="2021-06" db="EMBL/GenBank/DDBJ databases">
        <title>Caerostris extrusa draft genome.</title>
        <authorList>
            <person name="Kono N."/>
            <person name="Arakawa K."/>
        </authorList>
    </citation>
    <scope>NUCLEOTIDE SEQUENCE [LARGE SCALE GENOMIC DNA]</scope>
</reference>
<feature type="non-terminal residue" evidence="1">
    <location>
        <position position="138"/>
    </location>
</feature>
<dbReference type="Proteomes" id="UP001054945">
    <property type="component" value="Unassembled WGS sequence"/>
</dbReference>
<dbReference type="EMBL" id="BPLR01019589">
    <property type="protein sequence ID" value="GIX69483.1"/>
    <property type="molecule type" value="Genomic_DNA"/>
</dbReference>
<evidence type="ECO:0000313" key="1">
    <source>
        <dbReference type="EMBL" id="GIX69483.1"/>
    </source>
</evidence>
<sequence>MIGRSFILMIKSPLISRNSSGRLRRTCTRLKDSEPEFLKVHLKSAENNHELLKPSEIITDERYRLQLMRLRDSGFNGCRCRYFNRKASYLLDPLSQLDFVPQQGDKLLPVNPNSAIFEESFRCRQLLIGITKDEGSPM</sequence>
<evidence type="ECO:0000313" key="2">
    <source>
        <dbReference type="Proteomes" id="UP001054945"/>
    </source>
</evidence>
<dbReference type="AlphaFoldDB" id="A0AAV4MC68"/>
<keyword evidence="2" id="KW-1185">Reference proteome</keyword>
<name>A0AAV4MC68_CAEEX</name>
<protein>
    <submittedName>
        <fullName evidence="1">Uncharacterized protein</fullName>
    </submittedName>
</protein>
<proteinExistence type="predicted"/>
<gene>
    <name evidence="1" type="ORF">CEXT_61771</name>
</gene>
<comment type="caution">
    <text evidence="1">The sequence shown here is derived from an EMBL/GenBank/DDBJ whole genome shotgun (WGS) entry which is preliminary data.</text>
</comment>
<accession>A0AAV4MC68</accession>
<organism evidence="1 2">
    <name type="scientific">Caerostris extrusa</name>
    <name type="common">Bark spider</name>
    <name type="synonym">Caerostris bankana</name>
    <dbReference type="NCBI Taxonomy" id="172846"/>
    <lineage>
        <taxon>Eukaryota</taxon>
        <taxon>Metazoa</taxon>
        <taxon>Ecdysozoa</taxon>
        <taxon>Arthropoda</taxon>
        <taxon>Chelicerata</taxon>
        <taxon>Arachnida</taxon>
        <taxon>Araneae</taxon>
        <taxon>Araneomorphae</taxon>
        <taxon>Entelegynae</taxon>
        <taxon>Araneoidea</taxon>
        <taxon>Araneidae</taxon>
        <taxon>Caerostris</taxon>
    </lineage>
</organism>